<evidence type="ECO:0000313" key="1">
    <source>
        <dbReference type="EMBL" id="RHZ80934.1"/>
    </source>
</evidence>
<accession>A0A397J6W4</accession>
<sequence length="115" mass="13403">MPSRHVSEITIPGIDYLGTESTSWPRGPSDDAKANSLMTNEINLIKYDYITNFQYFLAAGLMRFTKERKLSQVYLYDKHPKLKKQPGNDINTIIWASFQIFIHTLYILRNIMKKS</sequence>
<protein>
    <submittedName>
        <fullName evidence="1">Uncharacterized protein</fullName>
    </submittedName>
</protein>
<reference evidence="1 2" key="1">
    <citation type="submission" date="2018-08" db="EMBL/GenBank/DDBJ databases">
        <title>Genome and evolution of the arbuscular mycorrhizal fungus Diversispora epigaea (formerly Glomus versiforme) and its bacterial endosymbionts.</title>
        <authorList>
            <person name="Sun X."/>
            <person name="Fei Z."/>
            <person name="Harrison M."/>
        </authorList>
    </citation>
    <scope>NUCLEOTIDE SEQUENCE [LARGE SCALE GENOMIC DNA]</scope>
    <source>
        <strain evidence="1 2">IT104</strain>
    </source>
</reference>
<gene>
    <name evidence="1" type="ORF">Glove_130g175</name>
</gene>
<evidence type="ECO:0000313" key="2">
    <source>
        <dbReference type="Proteomes" id="UP000266861"/>
    </source>
</evidence>
<keyword evidence="2" id="KW-1185">Reference proteome</keyword>
<comment type="caution">
    <text evidence="1">The sequence shown here is derived from an EMBL/GenBank/DDBJ whole genome shotgun (WGS) entry which is preliminary data.</text>
</comment>
<organism evidence="1 2">
    <name type="scientific">Diversispora epigaea</name>
    <dbReference type="NCBI Taxonomy" id="1348612"/>
    <lineage>
        <taxon>Eukaryota</taxon>
        <taxon>Fungi</taxon>
        <taxon>Fungi incertae sedis</taxon>
        <taxon>Mucoromycota</taxon>
        <taxon>Glomeromycotina</taxon>
        <taxon>Glomeromycetes</taxon>
        <taxon>Diversisporales</taxon>
        <taxon>Diversisporaceae</taxon>
        <taxon>Diversispora</taxon>
    </lineage>
</organism>
<proteinExistence type="predicted"/>
<dbReference type="EMBL" id="PQFF01000121">
    <property type="protein sequence ID" value="RHZ80934.1"/>
    <property type="molecule type" value="Genomic_DNA"/>
</dbReference>
<dbReference type="Proteomes" id="UP000266861">
    <property type="component" value="Unassembled WGS sequence"/>
</dbReference>
<name>A0A397J6W4_9GLOM</name>
<dbReference type="AlphaFoldDB" id="A0A397J6W4"/>